<sequence>MFDLSELQAAADLVHRSVPPSPQLRWPLLDRATGARVVVKHENANPTGAFKVRGGVTFIDWLRRTHPDCPGICTATRGNHGQSQARAAVAAGLRAVVYVPEGNSPEKNAAMAAWGAELRVHGADFDAAREEAFRVAEAEGLFIVPPFHRELVRGVATYALELLSEHPQIETLYVPIGCGSGICGCIAARDALGHRAEIVGVVSEGAPVAKLSAEAGRPVACNDARTFADGMAVRVAVPEALAIYAAGAARILSVTEDELAEAIRLTWTACHHAAEGAGAAPLAGLMQERAAMAGREVAVILCGGNIDAPKMAEVLRGGHARALSLRSVRSRSCGGGRAGREWRGRSRS</sequence>
<dbReference type="GO" id="GO:0004794">
    <property type="term" value="F:threonine deaminase activity"/>
    <property type="evidence" value="ECO:0007669"/>
    <property type="project" value="UniProtKB-EC"/>
</dbReference>
<dbReference type="RefSeq" id="WP_279967150.1">
    <property type="nucleotide sequence ID" value="NZ_CP122537.1"/>
</dbReference>
<keyword evidence="2" id="KW-0663">Pyridoxal phosphate</keyword>
<dbReference type="Proteomes" id="UP001243420">
    <property type="component" value="Chromosome"/>
</dbReference>
<accession>A0ABY8LI84</accession>
<reference evidence="5 6" key="1">
    <citation type="submission" date="2023-04" db="EMBL/GenBank/DDBJ databases">
        <title>Jannaschia ovalis sp. nov., a marine bacterium isolated from sea tidal flat.</title>
        <authorList>
            <person name="Kwon D.Y."/>
            <person name="Kim J.-J."/>
        </authorList>
    </citation>
    <scope>NUCLEOTIDE SEQUENCE [LARGE SCALE GENOMIC DNA]</scope>
    <source>
        <strain evidence="5 6">GRR-S6-38</strain>
    </source>
</reference>
<protein>
    <submittedName>
        <fullName evidence="5">Threonine dehydratase</fullName>
        <ecNumber evidence="5">4.3.1.19</ecNumber>
    </submittedName>
</protein>
<evidence type="ECO:0000256" key="3">
    <source>
        <dbReference type="ARBA" id="ARBA00023239"/>
    </source>
</evidence>
<evidence type="ECO:0000313" key="6">
    <source>
        <dbReference type="Proteomes" id="UP001243420"/>
    </source>
</evidence>
<dbReference type="PANTHER" id="PTHR48078:SF7">
    <property type="entry name" value="BLL6502 PROTEIN"/>
    <property type="match status" value="1"/>
</dbReference>
<organism evidence="5 6">
    <name type="scientific">Jannaschia ovalis</name>
    <dbReference type="NCBI Taxonomy" id="3038773"/>
    <lineage>
        <taxon>Bacteria</taxon>
        <taxon>Pseudomonadati</taxon>
        <taxon>Pseudomonadota</taxon>
        <taxon>Alphaproteobacteria</taxon>
        <taxon>Rhodobacterales</taxon>
        <taxon>Roseobacteraceae</taxon>
        <taxon>Jannaschia</taxon>
    </lineage>
</organism>
<gene>
    <name evidence="5" type="ORF">P8627_07520</name>
</gene>
<dbReference type="PANTHER" id="PTHR48078">
    <property type="entry name" value="THREONINE DEHYDRATASE, MITOCHONDRIAL-RELATED"/>
    <property type="match status" value="1"/>
</dbReference>
<evidence type="ECO:0000256" key="2">
    <source>
        <dbReference type="ARBA" id="ARBA00022898"/>
    </source>
</evidence>
<evidence type="ECO:0000313" key="5">
    <source>
        <dbReference type="EMBL" id="WGH80103.1"/>
    </source>
</evidence>
<dbReference type="NCBIfam" id="NF004771">
    <property type="entry name" value="PRK06110.1"/>
    <property type="match status" value="1"/>
</dbReference>
<dbReference type="InterPro" id="IPR036052">
    <property type="entry name" value="TrpB-like_PALP_sf"/>
</dbReference>
<dbReference type="Pfam" id="PF00291">
    <property type="entry name" value="PALP"/>
    <property type="match status" value="1"/>
</dbReference>
<keyword evidence="3 5" id="KW-0456">Lyase</keyword>
<feature type="domain" description="Tryptophan synthase beta chain-like PALP" evidence="4">
    <location>
        <begin position="19"/>
        <end position="303"/>
    </location>
</feature>
<dbReference type="EC" id="4.3.1.19" evidence="5"/>
<dbReference type="SUPFAM" id="SSF53686">
    <property type="entry name" value="Tryptophan synthase beta subunit-like PLP-dependent enzymes"/>
    <property type="match status" value="1"/>
</dbReference>
<dbReference type="EMBL" id="CP122537">
    <property type="protein sequence ID" value="WGH80103.1"/>
    <property type="molecule type" value="Genomic_DNA"/>
</dbReference>
<proteinExistence type="predicted"/>
<name>A0ABY8LI84_9RHOB</name>
<evidence type="ECO:0000256" key="1">
    <source>
        <dbReference type="ARBA" id="ARBA00001933"/>
    </source>
</evidence>
<dbReference type="Gene3D" id="3.40.50.1100">
    <property type="match status" value="2"/>
</dbReference>
<evidence type="ECO:0000259" key="4">
    <source>
        <dbReference type="Pfam" id="PF00291"/>
    </source>
</evidence>
<dbReference type="InterPro" id="IPR050147">
    <property type="entry name" value="Ser/Thr_Dehydratase"/>
</dbReference>
<comment type="cofactor">
    <cofactor evidence="1">
        <name>pyridoxal 5'-phosphate</name>
        <dbReference type="ChEBI" id="CHEBI:597326"/>
    </cofactor>
</comment>
<keyword evidence="6" id="KW-1185">Reference proteome</keyword>
<dbReference type="InterPro" id="IPR001926">
    <property type="entry name" value="TrpB-like_PALP"/>
</dbReference>